<accession>A0ABP6QDF8</accession>
<evidence type="ECO:0000256" key="1">
    <source>
        <dbReference type="ARBA" id="ARBA00023015"/>
    </source>
</evidence>
<name>A0ABP6QDF8_9ACTN</name>
<dbReference type="CDD" id="cd01392">
    <property type="entry name" value="HTH_LacI"/>
    <property type="match status" value="1"/>
</dbReference>
<reference evidence="6" key="1">
    <citation type="journal article" date="2019" name="Int. J. Syst. Evol. Microbiol.">
        <title>The Global Catalogue of Microorganisms (GCM) 10K type strain sequencing project: providing services to taxonomists for standard genome sequencing and annotation.</title>
        <authorList>
            <consortium name="The Broad Institute Genomics Platform"/>
            <consortium name="The Broad Institute Genome Sequencing Center for Infectious Disease"/>
            <person name="Wu L."/>
            <person name="Ma J."/>
        </authorList>
    </citation>
    <scope>NUCLEOTIDE SEQUENCE [LARGE SCALE GENOMIC DNA]</scope>
    <source>
        <strain evidence="6">JCM 9377</strain>
    </source>
</reference>
<proteinExistence type="predicted"/>
<gene>
    <name evidence="5" type="ORF">GCM10010468_44070</name>
</gene>
<keyword evidence="2 5" id="KW-0238">DNA-binding</keyword>
<dbReference type="PROSITE" id="PS50932">
    <property type="entry name" value="HTH_LACI_2"/>
    <property type="match status" value="1"/>
</dbReference>
<dbReference type="InterPro" id="IPR000843">
    <property type="entry name" value="HTH_LacI"/>
</dbReference>
<dbReference type="Proteomes" id="UP001501237">
    <property type="component" value="Unassembled WGS sequence"/>
</dbReference>
<dbReference type="PANTHER" id="PTHR30146:SF153">
    <property type="entry name" value="LACTOSE OPERON REPRESSOR"/>
    <property type="match status" value="1"/>
</dbReference>
<evidence type="ECO:0000256" key="3">
    <source>
        <dbReference type="ARBA" id="ARBA00023163"/>
    </source>
</evidence>
<dbReference type="InterPro" id="IPR028082">
    <property type="entry name" value="Peripla_BP_I"/>
</dbReference>
<dbReference type="Gene3D" id="3.40.50.2300">
    <property type="match status" value="1"/>
</dbReference>
<comment type="caution">
    <text evidence="5">The sequence shown here is derived from an EMBL/GenBank/DDBJ whole genome shotgun (WGS) entry which is preliminary data.</text>
</comment>
<evidence type="ECO:0000259" key="4">
    <source>
        <dbReference type="PROSITE" id="PS50932"/>
    </source>
</evidence>
<keyword evidence="3" id="KW-0804">Transcription</keyword>
<evidence type="ECO:0000313" key="6">
    <source>
        <dbReference type="Proteomes" id="UP001501237"/>
    </source>
</evidence>
<sequence>MLNNRPGQSIPEETRQRVLEAARNLNYRPHASARALAAGRSDIVLLSIPDIPIGAGISRFIEGLAGALAAHKLTLVTHLAGAHGRPLPDVCAAVGASAVVGFESFDPATIKELHRAGAEVVLPSHAEHSYAMHPIGQIQAKHLIERGHQRLGYALTAHPGLASMARDRLGGVIEACAEAGLPAPLALATSLDADVAADAVARWSAEGVTAICAFNDETATAILAGMRAHGLTSPQDLAVIGVDDIPTARLADPPLTTIIFDMDQVVTRRAEAVLAGLAKTTDQSDQAWIDPQIVVRSST</sequence>
<protein>
    <submittedName>
        <fullName evidence="5">LacI family DNA-binding transcriptional regulator</fullName>
    </submittedName>
</protein>
<dbReference type="InterPro" id="IPR046335">
    <property type="entry name" value="LacI/GalR-like_sensor"/>
</dbReference>
<evidence type="ECO:0000256" key="2">
    <source>
        <dbReference type="ARBA" id="ARBA00023125"/>
    </source>
</evidence>
<keyword evidence="1" id="KW-0805">Transcription regulation</keyword>
<dbReference type="SMART" id="SM00354">
    <property type="entry name" value="HTH_LACI"/>
    <property type="match status" value="1"/>
</dbReference>
<organism evidence="5 6">
    <name type="scientific">Actinocorallia longicatena</name>
    <dbReference type="NCBI Taxonomy" id="111803"/>
    <lineage>
        <taxon>Bacteria</taxon>
        <taxon>Bacillati</taxon>
        <taxon>Actinomycetota</taxon>
        <taxon>Actinomycetes</taxon>
        <taxon>Streptosporangiales</taxon>
        <taxon>Thermomonosporaceae</taxon>
        <taxon>Actinocorallia</taxon>
    </lineage>
</organism>
<dbReference type="PANTHER" id="PTHR30146">
    <property type="entry name" value="LACI-RELATED TRANSCRIPTIONAL REPRESSOR"/>
    <property type="match status" value="1"/>
</dbReference>
<dbReference type="CDD" id="cd06267">
    <property type="entry name" value="PBP1_LacI_sugar_binding-like"/>
    <property type="match status" value="1"/>
</dbReference>
<dbReference type="SUPFAM" id="SSF47413">
    <property type="entry name" value="lambda repressor-like DNA-binding domains"/>
    <property type="match status" value="1"/>
</dbReference>
<keyword evidence="6" id="KW-1185">Reference proteome</keyword>
<dbReference type="GO" id="GO:0003677">
    <property type="term" value="F:DNA binding"/>
    <property type="evidence" value="ECO:0007669"/>
    <property type="project" value="UniProtKB-KW"/>
</dbReference>
<dbReference type="SUPFAM" id="SSF53822">
    <property type="entry name" value="Periplasmic binding protein-like I"/>
    <property type="match status" value="1"/>
</dbReference>
<dbReference type="Gene3D" id="1.10.260.40">
    <property type="entry name" value="lambda repressor-like DNA-binding domains"/>
    <property type="match status" value="1"/>
</dbReference>
<dbReference type="Pfam" id="PF13377">
    <property type="entry name" value="Peripla_BP_3"/>
    <property type="match status" value="1"/>
</dbReference>
<dbReference type="EMBL" id="BAAAUV010000010">
    <property type="protein sequence ID" value="GAA3219805.1"/>
    <property type="molecule type" value="Genomic_DNA"/>
</dbReference>
<feature type="domain" description="HTH lacI-type" evidence="4">
    <location>
        <begin position="1"/>
        <end position="38"/>
    </location>
</feature>
<evidence type="ECO:0000313" key="5">
    <source>
        <dbReference type="EMBL" id="GAA3219805.1"/>
    </source>
</evidence>
<dbReference type="InterPro" id="IPR010982">
    <property type="entry name" value="Lambda_DNA-bd_dom_sf"/>
</dbReference>